<accession>A0A6N8GIB6</accession>
<dbReference type="GO" id="GO:0005829">
    <property type="term" value="C:cytosol"/>
    <property type="evidence" value="ECO:0007669"/>
    <property type="project" value="TreeGrafter"/>
</dbReference>
<evidence type="ECO:0000256" key="5">
    <source>
        <dbReference type="ARBA" id="ARBA00023027"/>
    </source>
</evidence>
<comment type="caution">
    <text evidence="10">The sequence shown here is derived from an EMBL/GenBank/DDBJ whole genome shotgun (WGS) entry which is preliminary data.</text>
</comment>
<dbReference type="GO" id="GO:0008926">
    <property type="term" value="F:mannitol-1-phosphate 5-dehydrogenase activity"/>
    <property type="evidence" value="ECO:0007669"/>
    <property type="project" value="UniProtKB-UniRule"/>
</dbReference>
<evidence type="ECO:0000256" key="4">
    <source>
        <dbReference type="ARBA" id="ARBA00023002"/>
    </source>
</evidence>
<evidence type="ECO:0000259" key="8">
    <source>
        <dbReference type="Pfam" id="PF01232"/>
    </source>
</evidence>
<name>A0A6N8GIB6_9MICC</name>
<dbReference type="PANTHER" id="PTHR30524">
    <property type="entry name" value="MANNITOL-1-PHOSPHATE 5-DEHYDROGENASE"/>
    <property type="match status" value="1"/>
</dbReference>
<dbReference type="SUPFAM" id="SSF48179">
    <property type="entry name" value="6-phosphogluconate dehydrogenase C-terminal domain-like"/>
    <property type="match status" value="1"/>
</dbReference>
<comment type="catalytic activity">
    <reaction evidence="6 7">
        <text>D-mannitol 1-phosphate + NAD(+) = beta-D-fructose 6-phosphate + NADH + H(+)</text>
        <dbReference type="Rhea" id="RHEA:19661"/>
        <dbReference type="ChEBI" id="CHEBI:15378"/>
        <dbReference type="ChEBI" id="CHEBI:57540"/>
        <dbReference type="ChEBI" id="CHEBI:57634"/>
        <dbReference type="ChEBI" id="CHEBI:57945"/>
        <dbReference type="ChEBI" id="CHEBI:61381"/>
        <dbReference type="EC" id="1.1.1.17"/>
    </reaction>
</comment>
<dbReference type="Proteomes" id="UP000436989">
    <property type="component" value="Unassembled WGS sequence"/>
</dbReference>
<evidence type="ECO:0000259" key="9">
    <source>
        <dbReference type="Pfam" id="PF08125"/>
    </source>
</evidence>
<dbReference type="InterPro" id="IPR036291">
    <property type="entry name" value="NAD(P)-bd_dom_sf"/>
</dbReference>
<dbReference type="GO" id="GO:0019592">
    <property type="term" value="P:mannitol catabolic process"/>
    <property type="evidence" value="ECO:0007669"/>
    <property type="project" value="TreeGrafter"/>
</dbReference>
<dbReference type="Gene3D" id="3.40.50.720">
    <property type="entry name" value="NAD(P)-binding Rossmann-like Domain"/>
    <property type="match status" value="1"/>
</dbReference>
<dbReference type="PRINTS" id="PR00084">
    <property type="entry name" value="MTLDHDRGNASE"/>
</dbReference>
<evidence type="ECO:0000313" key="11">
    <source>
        <dbReference type="Proteomes" id="UP000436989"/>
    </source>
</evidence>
<reference evidence="10 11" key="1">
    <citation type="submission" date="2019-12" db="EMBL/GenBank/DDBJ databases">
        <authorList>
            <person name="Shi Y."/>
        </authorList>
    </citation>
    <scope>NUCLEOTIDE SEQUENCE [LARGE SCALE GENOMIC DNA]</scope>
    <source>
        <strain evidence="10 11">JCM 17929</strain>
    </source>
</reference>
<organism evidence="10 11">
    <name type="scientific">Kocuria sediminis</name>
    <dbReference type="NCBI Taxonomy" id="1038857"/>
    <lineage>
        <taxon>Bacteria</taxon>
        <taxon>Bacillati</taxon>
        <taxon>Actinomycetota</taxon>
        <taxon>Actinomycetes</taxon>
        <taxon>Micrococcales</taxon>
        <taxon>Micrococcaceae</taxon>
        <taxon>Kocuria</taxon>
    </lineage>
</organism>
<comment type="similarity">
    <text evidence="1 7">Belongs to the mannitol dehydrogenase family.</text>
</comment>
<dbReference type="PANTHER" id="PTHR30524:SF0">
    <property type="entry name" value="ALTRONATE OXIDOREDUCTASE-RELATED"/>
    <property type="match status" value="1"/>
</dbReference>
<dbReference type="InterPro" id="IPR008927">
    <property type="entry name" value="6-PGluconate_DH-like_C_sf"/>
</dbReference>
<dbReference type="InterPro" id="IPR000669">
    <property type="entry name" value="Mannitol_DH"/>
</dbReference>
<dbReference type="NCBIfam" id="NF002652">
    <property type="entry name" value="PRK02318.2-5"/>
    <property type="match status" value="1"/>
</dbReference>
<evidence type="ECO:0000256" key="3">
    <source>
        <dbReference type="ARBA" id="ARBA00016219"/>
    </source>
</evidence>
<protein>
    <recommendedName>
        <fullName evidence="3 7">Mannitol-1-phosphate 5-dehydrogenase</fullName>
        <ecNumber evidence="2 7">1.1.1.17</ecNumber>
    </recommendedName>
</protein>
<dbReference type="SUPFAM" id="SSF51735">
    <property type="entry name" value="NAD(P)-binding Rossmann-fold domains"/>
    <property type="match status" value="1"/>
</dbReference>
<evidence type="ECO:0000313" key="10">
    <source>
        <dbReference type="EMBL" id="MUN62841.1"/>
    </source>
</evidence>
<sequence>MSTAVHFGAGNIGRGFVGLLLHEAGYEVVFADVAAPLIDALASTPSYTVHEAGEGGRDHVVEGYRAVNSATDEAELVAELSRAELVTTAVGPNILRFVAPAIAKGLAARPAGAGRQAVMACENAINATDILEREVRAAARDQGLDDAAVDARAVFANTAVDRIVPNQEPGAGLDVRVEPYLEWAIEKGPFGDAVPEIPGVTWVEALGPYIERKLFTVNTGHAAAAYFGRAAGKRKLSDALADPQIRAKVEAVLQETKALLVAKHGFDPAEQEAYVQKILTRFANAELPDTVDRVGRAPLRKLSRHERFTGPAAELAERGLGTAALLEAMSAALRFDAPDDPEAAELAQLLGGPDPDETLAGRLTGLEPGHPLFQDVVGAVAAARASRRG</sequence>
<dbReference type="Gene3D" id="1.10.1040.10">
    <property type="entry name" value="N-(1-d-carboxylethyl)-l-norvaline Dehydrogenase, domain 2"/>
    <property type="match status" value="1"/>
</dbReference>
<dbReference type="Pfam" id="PF01232">
    <property type="entry name" value="Mannitol_dh"/>
    <property type="match status" value="1"/>
</dbReference>
<gene>
    <name evidence="7" type="primary">mtlD</name>
    <name evidence="10" type="ORF">GMA12_06755</name>
</gene>
<keyword evidence="4 7" id="KW-0560">Oxidoreductase</keyword>
<dbReference type="RefSeq" id="WP_156268370.1">
    <property type="nucleotide sequence ID" value="NZ_WOGU01000004.1"/>
</dbReference>
<keyword evidence="11" id="KW-1185">Reference proteome</keyword>
<dbReference type="AlphaFoldDB" id="A0A6N8GIB6"/>
<evidence type="ECO:0000256" key="1">
    <source>
        <dbReference type="ARBA" id="ARBA00006541"/>
    </source>
</evidence>
<feature type="domain" description="Mannitol dehydrogenase C-terminal" evidence="9">
    <location>
        <begin position="206"/>
        <end position="346"/>
    </location>
</feature>
<evidence type="ECO:0000256" key="2">
    <source>
        <dbReference type="ARBA" id="ARBA00012939"/>
    </source>
</evidence>
<dbReference type="InterPro" id="IPR023028">
    <property type="entry name" value="Mannitol_1_phos_5_DH"/>
</dbReference>
<dbReference type="Pfam" id="PF08125">
    <property type="entry name" value="Mannitol_dh_C"/>
    <property type="match status" value="1"/>
</dbReference>
<dbReference type="InterPro" id="IPR013328">
    <property type="entry name" value="6PGD_dom2"/>
</dbReference>
<dbReference type="HAMAP" id="MF_00196">
    <property type="entry name" value="Mannitol_dehydrog"/>
    <property type="match status" value="1"/>
</dbReference>
<feature type="domain" description="Mannitol dehydrogenase N-terminal" evidence="8">
    <location>
        <begin position="3"/>
        <end position="198"/>
    </location>
</feature>
<proteinExistence type="inferred from homology"/>
<feature type="binding site" evidence="7">
    <location>
        <begin position="4"/>
        <end position="15"/>
    </location>
    <ligand>
        <name>NAD(+)</name>
        <dbReference type="ChEBI" id="CHEBI:57540"/>
    </ligand>
</feature>
<dbReference type="InterPro" id="IPR013118">
    <property type="entry name" value="Mannitol_DH_C"/>
</dbReference>
<evidence type="ECO:0000256" key="6">
    <source>
        <dbReference type="ARBA" id="ARBA00048615"/>
    </source>
</evidence>
<keyword evidence="5 7" id="KW-0520">NAD</keyword>
<dbReference type="EMBL" id="WOGU01000004">
    <property type="protein sequence ID" value="MUN62841.1"/>
    <property type="molecule type" value="Genomic_DNA"/>
</dbReference>
<dbReference type="InterPro" id="IPR013131">
    <property type="entry name" value="Mannitol_DH_N"/>
</dbReference>
<dbReference type="EC" id="1.1.1.17" evidence="2 7"/>
<evidence type="ECO:0000256" key="7">
    <source>
        <dbReference type="HAMAP-Rule" id="MF_00196"/>
    </source>
</evidence>